<dbReference type="SUPFAM" id="SSF51735">
    <property type="entry name" value="NAD(P)-binding Rossmann-fold domains"/>
    <property type="match status" value="1"/>
</dbReference>
<dbReference type="Pfam" id="PF03435">
    <property type="entry name" value="Sacchrp_dh_NADP"/>
    <property type="match status" value="1"/>
</dbReference>
<dbReference type="InterPro" id="IPR005097">
    <property type="entry name" value="Sacchrp_dh_NADP-bd"/>
</dbReference>
<dbReference type="PANTHER" id="PTHR43796">
    <property type="entry name" value="CARBOXYNORSPERMIDINE SYNTHASE"/>
    <property type="match status" value="1"/>
</dbReference>
<protein>
    <submittedName>
        <fullName evidence="2">NAD-dependent epimerase/dehydratase family protein</fullName>
    </submittedName>
</protein>
<accession>A0A7C3ZVT2</accession>
<dbReference type="PANTHER" id="PTHR43796:SF2">
    <property type="entry name" value="CARBOXYNORSPERMIDINE SYNTHASE"/>
    <property type="match status" value="1"/>
</dbReference>
<name>A0A7C3ZVT2_9CYAN</name>
<gene>
    <name evidence="2" type="ORF">ENR15_05340</name>
</gene>
<sequence length="362" mass="39325">MSRILILGGTGRIGNSVARDILAHTTAEITVTGRRTLADTLASDRVRFLPLSLADETALREAISSHHLVIHCAGPFRDRTTSVLEICIHQGVNYLDVSDDPPFVRQALSLKDTAAANGVTAIVSTGVFPGIANSMARQAIESFHSPDTLRLSYAVAGSGGAGVTVMRTTFLELQHPFDAWIDGKWQQVKPYSQREIVKFPPPYGDAGVYWFHTVEAATLPLSFPNLRTVITKFGSIPDFYNYLTWMVSQLPSSWLKNPETVEFLSQTSYAMTQVTDQFTGIGIAMQLEVTGLKDGQPGRITATFCHDNTATAAGAGTGSVAELLLSGELHQPGVWPVEQAVTTPLFQRTMQARGMEIQFIGI</sequence>
<dbReference type="AlphaFoldDB" id="A0A7C3ZVT2"/>
<evidence type="ECO:0000259" key="1">
    <source>
        <dbReference type="Pfam" id="PF03435"/>
    </source>
</evidence>
<reference evidence="2" key="1">
    <citation type="journal article" date="2020" name="mSystems">
        <title>Genome- and Community-Level Interaction Insights into Carbon Utilization and Element Cycling Functions of Hydrothermarchaeota in Hydrothermal Sediment.</title>
        <authorList>
            <person name="Zhou Z."/>
            <person name="Liu Y."/>
            <person name="Xu W."/>
            <person name="Pan J."/>
            <person name="Luo Z.H."/>
            <person name="Li M."/>
        </authorList>
    </citation>
    <scope>NUCLEOTIDE SEQUENCE [LARGE SCALE GENOMIC DNA]</scope>
    <source>
        <strain evidence="2">SpSt-374</strain>
    </source>
</reference>
<comment type="caution">
    <text evidence="2">The sequence shown here is derived from an EMBL/GenBank/DDBJ whole genome shotgun (WGS) entry which is preliminary data.</text>
</comment>
<organism evidence="2">
    <name type="scientific">Planktothricoides sp. SpSt-374</name>
    <dbReference type="NCBI Taxonomy" id="2282167"/>
    <lineage>
        <taxon>Bacteria</taxon>
        <taxon>Bacillati</taxon>
        <taxon>Cyanobacteriota</taxon>
        <taxon>Cyanophyceae</taxon>
        <taxon>Oscillatoriophycideae</taxon>
        <taxon>Oscillatoriales</taxon>
        <taxon>Oscillatoriaceae</taxon>
        <taxon>Planktothricoides</taxon>
    </lineage>
</organism>
<feature type="domain" description="Saccharopine dehydrogenase NADP binding" evidence="1">
    <location>
        <begin position="4"/>
        <end position="122"/>
    </location>
</feature>
<dbReference type="InterPro" id="IPR036291">
    <property type="entry name" value="NAD(P)-bd_dom_sf"/>
</dbReference>
<dbReference type="Gene3D" id="3.40.50.720">
    <property type="entry name" value="NAD(P)-binding Rossmann-like Domain"/>
    <property type="match status" value="1"/>
</dbReference>
<proteinExistence type="predicted"/>
<dbReference type="EMBL" id="DSPX01000048">
    <property type="protein sequence ID" value="HGG00087.1"/>
    <property type="molecule type" value="Genomic_DNA"/>
</dbReference>
<dbReference type="Gene3D" id="3.30.360.10">
    <property type="entry name" value="Dihydrodipicolinate Reductase, domain 2"/>
    <property type="match status" value="1"/>
</dbReference>
<evidence type="ECO:0000313" key="2">
    <source>
        <dbReference type="EMBL" id="HGG00087.1"/>
    </source>
</evidence>